<dbReference type="EC" id="3.5.4.3" evidence="4"/>
<comment type="caution">
    <text evidence="11">The sequence shown here is derived from an EMBL/GenBank/DDBJ whole genome shotgun (WGS) entry which is preliminary data.</text>
</comment>
<sequence>MKTLNGKKSGYSYTRSWMQMHCFGLIPSSVAKMSSGQSKIFLGNIFHCQNDPAKKQLYRISNEQGGFVIVKRSKIMAIGRKEDLEQARAQHLADEQDVMVTVLSDRQLLIPGFVDTHIHAPQYPNCGLGYDKPLLEWLQAYTYKLERKYRDLEYSRKVFNAVVRRTLNHGTTTACYFASLFQDASLILVDAVLKYGQRAFIGKINMTTLAPDDYVETPEETIKLTRKFIESVRSKDCELVEPIVTPRFALSLEMDSMIELGQLVKEYNVNVQTHISENTDEVKQVNSKYGLPYANVYDKAGLLTPKTVLAHGIYLTDEELSLLSQRGSSVSHCPDSNTCLKSGMCDVRRLFSFGIKVGLGTDVSGGASPSIVSAMRSALATSINLSFGQKNYKPLNYLDVFYLATLGGAEGKITPMPLLFLILIFHFTFMLICSRSLLSVI</sequence>
<dbReference type="OrthoDB" id="194468at2759"/>
<keyword evidence="6" id="KW-0378">Hydrolase</keyword>
<evidence type="ECO:0000313" key="11">
    <source>
        <dbReference type="EMBL" id="CAH2002410.1"/>
    </source>
</evidence>
<comment type="cofactor">
    <cofactor evidence="1">
        <name>Zn(2+)</name>
        <dbReference type="ChEBI" id="CHEBI:29105"/>
    </cofactor>
</comment>
<dbReference type="GO" id="GO:0046098">
    <property type="term" value="P:guanine metabolic process"/>
    <property type="evidence" value="ECO:0007669"/>
    <property type="project" value="TreeGrafter"/>
</dbReference>
<dbReference type="Pfam" id="PF01979">
    <property type="entry name" value="Amidohydro_1"/>
    <property type="match status" value="1"/>
</dbReference>
<evidence type="ECO:0000256" key="3">
    <source>
        <dbReference type="ARBA" id="ARBA00006745"/>
    </source>
</evidence>
<dbReference type="GO" id="GO:0008892">
    <property type="term" value="F:guanine deaminase activity"/>
    <property type="evidence" value="ECO:0007669"/>
    <property type="project" value="UniProtKB-EC"/>
</dbReference>
<dbReference type="Gene3D" id="3.20.20.140">
    <property type="entry name" value="Metal-dependent hydrolases"/>
    <property type="match status" value="1"/>
</dbReference>
<evidence type="ECO:0000256" key="9">
    <source>
        <dbReference type="SAM" id="Phobius"/>
    </source>
</evidence>
<reference evidence="11" key="1">
    <citation type="submission" date="2022-03" db="EMBL/GenBank/DDBJ databases">
        <authorList>
            <person name="Sayadi A."/>
        </authorList>
    </citation>
    <scope>NUCLEOTIDE SEQUENCE</scope>
</reference>
<keyword evidence="9" id="KW-0812">Transmembrane</keyword>
<keyword evidence="7" id="KW-0862">Zinc</keyword>
<protein>
    <recommendedName>
        <fullName evidence="4">guanine deaminase</fullName>
        <ecNumber evidence="4">3.5.4.3</ecNumber>
    </recommendedName>
</protein>
<dbReference type="InterPro" id="IPR011059">
    <property type="entry name" value="Metal-dep_hydrolase_composite"/>
</dbReference>
<evidence type="ECO:0000256" key="2">
    <source>
        <dbReference type="ARBA" id="ARBA00004984"/>
    </source>
</evidence>
<evidence type="ECO:0000256" key="6">
    <source>
        <dbReference type="ARBA" id="ARBA00022801"/>
    </source>
</evidence>
<keyword evidence="9" id="KW-0472">Membrane</keyword>
<comment type="similarity">
    <text evidence="3">Belongs to the metallo-dependent hydrolases superfamily. ATZ/TRZ family.</text>
</comment>
<feature type="domain" description="Amidohydrolase-related" evidence="10">
    <location>
        <begin position="109"/>
        <end position="410"/>
    </location>
</feature>
<dbReference type="InterPro" id="IPR051607">
    <property type="entry name" value="Metallo-dep_hydrolases"/>
</dbReference>
<dbReference type="AlphaFoldDB" id="A0A9P0Q1M4"/>
<dbReference type="FunFam" id="3.20.20.140:FF:000022">
    <property type="entry name" value="Guanine deaminase"/>
    <property type="match status" value="1"/>
</dbReference>
<dbReference type="InterPro" id="IPR006680">
    <property type="entry name" value="Amidohydro-rel"/>
</dbReference>
<evidence type="ECO:0000256" key="7">
    <source>
        <dbReference type="ARBA" id="ARBA00022833"/>
    </source>
</evidence>
<accession>A0A9P0Q1M4</accession>
<dbReference type="EMBL" id="CAKOFQ010007494">
    <property type="protein sequence ID" value="CAH2002410.1"/>
    <property type="molecule type" value="Genomic_DNA"/>
</dbReference>
<dbReference type="GO" id="GO:0005829">
    <property type="term" value="C:cytosol"/>
    <property type="evidence" value="ECO:0007669"/>
    <property type="project" value="TreeGrafter"/>
</dbReference>
<gene>
    <name evidence="11" type="ORF">ACAOBT_LOCUS26778</name>
</gene>
<feature type="transmembrane region" description="Helical" evidence="9">
    <location>
        <begin position="418"/>
        <end position="438"/>
    </location>
</feature>
<keyword evidence="12" id="KW-1185">Reference proteome</keyword>
<dbReference type="PANTHER" id="PTHR11271:SF6">
    <property type="entry name" value="GUANINE DEAMINASE"/>
    <property type="match status" value="1"/>
</dbReference>
<dbReference type="GO" id="GO:0008270">
    <property type="term" value="F:zinc ion binding"/>
    <property type="evidence" value="ECO:0007669"/>
    <property type="project" value="TreeGrafter"/>
</dbReference>
<evidence type="ECO:0000256" key="8">
    <source>
        <dbReference type="ARBA" id="ARBA00051148"/>
    </source>
</evidence>
<comment type="catalytic activity">
    <reaction evidence="8">
        <text>guanine + H2O + H(+) = xanthine + NH4(+)</text>
        <dbReference type="Rhea" id="RHEA:14665"/>
        <dbReference type="ChEBI" id="CHEBI:15377"/>
        <dbReference type="ChEBI" id="CHEBI:15378"/>
        <dbReference type="ChEBI" id="CHEBI:16235"/>
        <dbReference type="ChEBI" id="CHEBI:17712"/>
        <dbReference type="ChEBI" id="CHEBI:28938"/>
        <dbReference type="EC" id="3.5.4.3"/>
    </reaction>
</comment>
<evidence type="ECO:0000259" key="10">
    <source>
        <dbReference type="Pfam" id="PF01979"/>
    </source>
</evidence>
<name>A0A9P0Q1M4_ACAOB</name>
<organism evidence="11 12">
    <name type="scientific">Acanthoscelides obtectus</name>
    <name type="common">Bean weevil</name>
    <name type="synonym">Bruchus obtectus</name>
    <dbReference type="NCBI Taxonomy" id="200917"/>
    <lineage>
        <taxon>Eukaryota</taxon>
        <taxon>Metazoa</taxon>
        <taxon>Ecdysozoa</taxon>
        <taxon>Arthropoda</taxon>
        <taxon>Hexapoda</taxon>
        <taxon>Insecta</taxon>
        <taxon>Pterygota</taxon>
        <taxon>Neoptera</taxon>
        <taxon>Endopterygota</taxon>
        <taxon>Coleoptera</taxon>
        <taxon>Polyphaga</taxon>
        <taxon>Cucujiformia</taxon>
        <taxon>Chrysomeloidea</taxon>
        <taxon>Chrysomelidae</taxon>
        <taxon>Bruchinae</taxon>
        <taxon>Bruchini</taxon>
        <taxon>Acanthoscelides</taxon>
    </lineage>
</organism>
<evidence type="ECO:0000256" key="4">
    <source>
        <dbReference type="ARBA" id="ARBA00012781"/>
    </source>
</evidence>
<evidence type="ECO:0000256" key="1">
    <source>
        <dbReference type="ARBA" id="ARBA00001947"/>
    </source>
</evidence>
<keyword evidence="9" id="KW-1133">Transmembrane helix</keyword>
<proteinExistence type="inferred from homology"/>
<comment type="pathway">
    <text evidence="2">Purine metabolism; guanine degradation; xanthine from guanine: step 1/1.</text>
</comment>
<dbReference type="SUPFAM" id="SSF51556">
    <property type="entry name" value="Metallo-dependent hydrolases"/>
    <property type="match status" value="1"/>
</dbReference>
<dbReference type="InterPro" id="IPR032466">
    <property type="entry name" value="Metal_Hydrolase"/>
</dbReference>
<dbReference type="Proteomes" id="UP001152888">
    <property type="component" value="Unassembled WGS sequence"/>
</dbReference>
<evidence type="ECO:0000313" key="12">
    <source>
        <dbReference type="Proteomes" id="UP001152888"/>
    </source>
</evidence>
<evidence type="ECO:0000256" key="5">
    <source>
        <dbReference type="ARBA" id="ARBA00022723"/>
    </source>
</evidence>
<dbReference type="Gene3D" id="2.30.40.10">
    <property type="entry name" value="Urease, subunit C, domain 1"/>
    <property type="match status" value="1"/>
</dbReference>
<dbReference type="PANTHER" id="PTHR11271">
    <property type="entry name" value="GUANINE DEAMINASE"/>
    <property type="match status" value="1"/>
</dbReference>
<keyword evidence="5" id="KW-0479">Metal-binding</keyword>